<evidence type="ECO:0000256" key="4">
    <source>
        <dbReference type="ARBA" id="ARBA00022989"/>
    </source>
</evidence>
<evidence type="ECO:0000313" key="8">
    <source>
        <dbReference type="EMBL" id="AJT41471.1"/>
    </source>
</evidence>
<dbReference type="Pfam" id="PF13396">
    <property type="entry name" value="PLDc_N"/>
    <property type="match status" value="1"/>
</dbReference>
<dbReference type="HOGENOM" id="CLU_2614325_0_0_11"/>
<dbReference type="Proteomes" id="UP000061839">
    <property type="component" value="Chromosome"/>
</dbReference>
<dbReference type="KEGG" id="ari:UM93_07980"/>
<organism evidence="8 9">
    <name type="scientific">Psychromicrobium lacuslunae</name>
    <dbReference type="NCBI Taxonomy" id="1618207"/>
    <lineage>
        <taxon>Bacteria</taxon>
        <taxon>Bacillati</taxon>
        <taxon>Actinomycetota</taxon>
        <taxon>Actinomycetes</taxon>
        <taxon>Micrococcales</taxon>
        <taxon>Micrococcaceae</taxon>
        <taxon>Psychromicrobium</taxon>
    </lineage>
</organism>
<evidence type="ECO:0000256" key="3">
    <source>
        <dbReference type="ARBA" id="ARBA00022692"/>
    </source>
</evidence>
<reference evidence="8 9" key="1">
    <citation type="journal article" date="2015" name="Genome Announc.">
        <title>Complete Genome Sequencing of Protease-Producing Novel Arthrobacter sp. Strain IHBB 11108 Using PacBio Single-Molecule Real-Time Sequencing Technology.</title>
        <authorList>
            <person name="Kiran S."/>
            <person name="Swarnkar M.K."/>
            <person name="Pal M."/>
            <person name="Thakur R."/>
            <person name="Tewari R."/>
            <person name="Singh A.K."/>
            <person name="Gulati A."/>
        </authorList>
    </citation>
    <scope>NUCLEOTIDE SEQUENCE [LARGE SCALE GENOMIC DNA]</scope>
    <source>
        <strain evidence="8 9">IHBB 11108</strain>
    </source>
</reference>
<feature type="transmembrane region" description="Helical" evidence="6">
    <location>
        <begin position="47"/>
        <end position="66"/>
    </location>
</feature>
<dbReference type="STRING" id="1618207.UM93_07980"/>
<sequence length="78" mass="8997">MGESVNPIIPFWAEAWQILLAVLFFALALWAWISIARSILTPQYKLLWALIVLALPLLGSASWLLGRRHWQQGFLPRR</sequence>
<evidence type="ECO:0000256" key="5">
    <source>
        <dbReference type="ARBA" id="ARBA00023136"/>
    </source>
</evidence>
<evidence type="ECO:0000256" key="2">
    <source>
        <dbReference type="ARBA" id="ARBA00022475"/>
    </source>
</evidence>
<evidence type="ECO:0000259" key="7">
    <source>
        <dbReference type="Pfam" id="PF13396"/>
    </source>
</evidence>
<keyword evidence="4 6" id="KW-1133">Transmembrane helix</keyword>
<keyword evidence="3 6" id="KW-0812">Transmembrane</keyword>
<dbReference type="AlphaFoldDB" id="A0A0D4BZC3"/>
<proteinExistence type="predicted"/>
<evidence type="ECO:0000256" key="6">
    <source>
        <dbReference type="SAM" id="Phobius"/>
    </source>
</evidence>
<feature type="domain" description="Cardiolipin synthase N-terminal" evidence="7">
    <location>
        <begin position="26"/>
        <end position="65"/>
    </location>
</feature>
<gene>
    <name evidence="8" type="ORF">UM93_07980</name>
</gene>
<keyword evidence="9" id="KW-1185">Reference proteome</keyword>
<keyword evidence="2" id="KW-1003">Cell membrane</keyword>
<dbReference type="InterPro" id="IPR027379">
    <property type="entry name" value="CLS_N"/>
</dbReference>
<accession>A0A0D4BZC3</accession>
<dbReference type="EMBL" id="CP011005">
    <property type="protein sequence ID" value="AJT41471.1"/>
    <property type="molecule type" value="Genomic_DNA"/>
</dbReference>
<feature type="transmembrane region" description="Helical" evidence="6">
    <location>
        <begin position="15"/>
        <end position="35"/>
    </location>
</feature>
<dbReference type="GO" id="GO:0005886">
    <property type="term" value="C:plasma membrane"/>
    <property type="evidence" value="ECO:0007669"/>
    <property type="project" value="UniProtKB-SubCell"/>
</dbReference>
<name>A0A0D4BZC3_9MICC</name>
<dbReference type="PATRIC" id="fig|1618207.4.peg.1614"/>
<evidence type="ECO:0000313" key="9">
    <source>
        <dbReference type="Proteomes" id="UP000061839"/>
    </source>
</evidence>
<dbReference type="RefSeq" id="WP_045074867.1">
    <property type="nucleotide sequence ID" value="NZ_CP011005.1"/>
</dbReference>
<protein>
    <recommendedName>
        <fullName evidence="7">Cardiolipin synthase N-terminal domain-containing protein</fullName>
    </recommendedName>
</protein>
<keyword evidence="5 6" id="KW-0472">Membrane</keyword>
<comment type="subcellular location">
    <subcellularLocation>
        <location evidence="1">Cell membrane</location>
        <topology evidence="1">Multi-pass membrane protein</topology>
    </subcellularLocation>
</comment>
<evidence type="ECO:0000256" key="1">
    <source>
        <dbReference type="ARBA" id="ARBA00004651"/>
    </source>
</evidence>